<sequence>MHGIVTVLGEVDDNVVVNFLHRFDRLLSWSVIYI</sequence>
<comment type="caution">
    <text evidence="1">The sequence shown here is derived from an EMBL/GenBank/DDBJ whole genome shotgun (WGS) entry which is preliminary data.</text>
</comment>
<dbReference type="Proteomes" id="UP000020406">
    <property type="component" value="Unassembled WGS sequence"/>
</dbReference>
<dbReference type="AlphaFoldDB" id="Z9JJ11"/>
<gene>
    <name evidence="1" type="ORF">AF72_09460</name>
</gene>
<evidence type="ECO:0000313" key="1">
    <source>
        <dbReference type="EMBL" id="EWS77747.1"/>
    </source>
</evidence>
<evidence type="ECO:0000313" key="2">
    <source>
        <dbReference type="Proteomes" id="UP000020406"/>
    </source>
</evidence>
<reference evidence="1 2" key="1">
    <citation type="journal article" date="2014" name="Genome Announc.">
        <title>Draft Genome Sequence of Xylella fastidiosa Pear Leaf Scorch Strain in Taiwan.</title>
        <authorList>
            <person name="Su C.C."/>
            <person name="Deng W.L."/>
            <person name="Jan F.J."/>
            <person name="Chang C.J."/>
            <person name="Huang H."/>
            <person name="Chen J."/>
        </authorList>
    </citation>
    <scope>NUCLEOTIDE SEQUENCE [LARGE SCALE GENOMIC DNA]</scope>
    <source>
        <strain evidence="1 2">PLS229</strain>
    </source>
</reference>
<organism evidence="1 2">
    <name type="scientific">Xylella taiwanensis</name>
    <dbReference type="NCBI Taxonomy" id="1444770"/>
    <lineage>
        <taxon>Bacteria</taxon>
        <taxon>Pseudomonadati</taxon>
        <taxon>Pseudomonadota</taxon>
        <taxon>Gammaproteobacteria</taxon>
        <taxon>Lysobacterales</taxon>
        <taxon>Lysobacteraceae</taxon>
        <taxon>Xylella</taxon>
    </lineage>
</organism>
<protein>
    <submittedName>
        <fullName evidence="1">Uncharacterized protein</fullName>
    </submittedName>
</protein>
<accession>Z9JJ11</accession>
<dbReference type="EMBL" id="JDSQ01000015">
    <property type="protein sequence ID" value="EWS77747.1"/>
    <property type="molecule type" value="Genomic_DNA"/>
</dbReference>
<name>Z9JJ11_9GAMM</name>
<proteinExistence type="predicted"/>